<reference evidence="1" key="1">
    <citation type="submission" date="2021-02" db="EMBL/GenBank/DDBJ databases">
        <authorList>
            <person name="Nowell W R."/>
        </authorList>
    </citation>
    <scope>NUCLEOTIDE SEQUENCE</scope>
    <source>
        <strain evidence="1">Ploen Becks lab</strain>
    </source>
</reference>
<sequence>MRIFNAAYIPMLHYGCESWTKTETSSDTFNLFVRTFSRIICGVKQSETHMTNEELYRKVKQRPIIEEIRKRQLKLVGHCLRIPPGEPALRIVSRFAKETKFVDHQHNILNKYRSFKQMVIKYS</sequence>
<protein>
    <submittedName>
        <fullName evidence="1">Uncharacterized protein</fullName>
    </submittedName>
</protein>
<dbReference type="EMBL" id="CAJNOC010003612">
    <property type="protein sequence ID" value="CAF0990737.1"/>
    <property type="molecule type" value="Genomic_DNA"/>
</dbReference>
<dbReference type="AlphaFoldDB" id="A0A814G6Q1"/>
<name>A0A814G6Q1_9BILA</name>
<evidence type="ECO:0000313" key="1">
    <source>
        <dbReference type="EMBL" id="CAF0990737.1"/>
    </source>
</evidence>
<comment type="caution">
    <text evidence="1">The sequence shown here is derived from an EMBL/GenBank/DDBJ whole genome shotgun (WGS) entry which is preliminary data.</text>
</comment>
<accession>A0A814G6Q1</accession>
<organism evidence="1 2">
    <name type="scientific">Brachionus calyciflorus</name>
    <dbReference type="NCBI Taxonomy" id="104777"/>
    <lineage>
        <taxon>Eukaryota</taxon>
        <taxon>Metazoa</taxon>
        <taxon>Spiralia</taxon>
        <taxon>Gnathifera</taxon>
        <taxon>Rotifera</taxon>
        <taxon>Eurotatoria</taxon>
        <taxon>Monogononta</taxon>
        <taxon>Pseudotrocha</taxon>
        <taxon>Ploima</taxon>
        <taxon>Brachionidae</taxon>
        <taxon>Brachionus</taxon>
    </lineage>
</organism>
<evidence type="ECO:0000313" key="2">
    <source>
        <dbReference type="Proteomes" id="UP000663879"/>
    </source>
</evidence>
<gene>
    <name evidence="1" type="ORF">OXX778_LOCUS15897</name>
</gene>
<keyword evidence="2" id="KW-1185">Reference proteome</keyword>
<dbReference type="Proteomes" id="UP000663879">
    <property type="component" value="Unassembled WGS sequence"/>
</dbReference>
<proteinExistence type="predicted"/>
<dbReference type="OrthoDB" id="8063258at2759"/>